<protein>
    <recommendedName>
        <fullName evidence="6">VWFC domain-containing protein</fullName>
    </recommendedName>
</protein>
<dbReference type="AlphaFoldDB" id="A0A7R9PHI6"/>
<feature type="compositionally biased region" description="Basic and acidic residues" evidence="4">
    <location>
        <begin position="81"/>
        <end position="108"/>
    </location>
</feature>
<evidence type="ECO:0008006" key="6">
    <source>
        <dbReference type="Google" id="ProtNLM"/>
    </source>
</evidence>
<organism evidence="5">
    <name type="scientific">Timema genevievae</name>
    <name type="common">Walking stick</name>
    <dbReference type="NCBI Taxonomy" id="629358"/>
    <lineage>
        <taxon>Eukaryota</taxon>
        <taxon>Metazoa</taxon>
        <taxon>Ecdysozoa</taxon>
        <taxon>Arthropoda</taxon>
        <taxon>Hexapoda</taxon>
        <taxon>Insecta</taxon>
        <taxon>Pterygota</taxon>
        <taxon>Neoptera</taxon>
        <taxon>Polyneoptera</taxon>
        <taxon>Phasmatodea</taxon>
        <taxon>Timematodea</taxon>
        <taxon>Timematoidea</taxon>
        <taxon>Timematidae</taxon>
        <taxon>Timema</taxon>
    </lineage>
</organism>
<accession>A0A7R9PHI6</accession>
<name>A0A7R9PHI6_TIMGE</name>
<reference evidence="5" key="1">
    <citation type="submission" date="2020-11" db="EMBL/GenBank/DDBJ databases">
        <authorList>
            <person name="Tran Van P."/>
        </authorList>
    </citation>
    <scope>NUCLEOTIDE SEQUENCE</scope>
</reference>
<sequence length="572" mass="62284">MKDMLKLRVQRKKVVLSQHEGHVITESPKEEGGVTQHEGQVVTESTKEEGGVKQDEGQVVTESPKEEGGVTQHEGQVVTESPKEEGGVTQHEGHVITERPKEEGEVTQHEGQVVTESPKEEGVVTQHEGQVVTESPKEEGGVTLHEGQVVTENPKEEGGVTLHEAHVITERPKEEGEVTQHEGQVVTESPKEEGGVTLHEGHVITESPNVIVNFTQSAEHNLFTERPNVTQFEGQGMDNSSLLDDQVSTSSTEKQYSITLGELVTQTQSILGLELTSHKPYLNLSHGASEIHVPHQSTEHTPAQEHAHSGEEQLPIEQDENFEQHTQVTGGPPPHFYPHNESFTSSTEGGIVHETFGYNFSSSSHLMSGISTGATESIQAPYPDHESMIPPSGAYLPPSIGDDVYDEEDEQQAFGPGTCRYGGKVYVSAQQIPRDDPCDFCFCFRSDIICLQQSCPPPIQGCREEPIDGFCCPRYECPVSMAAVMNISTTTTTTTTTLPPHFFTHAYTGSASMNGCQVSGKAYKVGDVVESASGPCLQCRCGGDGQMRCDPQVCNPQPMLKKMILAAASRRR</sequence>
<dbReference type="PANTHER" id="PTHR46698:SF3">
    <property type="entry name" value="TENECTIN ISOFORM 1-RELATED"/>
    <property type="match status" value="1"/>
</dbReference>
<gene>
    <name evidence="5" type="ORF">TGEB3V08_LOCUS1369</name>
</gene>
<dbReference type="GO" id="GO:0005576">
    <property type="term" value="C:extracellular region"/>
    <property type="evidence" value="ECO:0007669"/>
    <property type="project" value="UniProtKB-SubCell"/>
</dbReference>
<keyword evidence="2" id="KW-0964">Secreted</keyword>
<evidence type="ECO:0000256" key="4">
    <source>
        <dbReference type="SAM" id="MobiDB-lite"/>
    </source>
</evidence>
<dbReference type="SUPFAM" id="SSF57603">
    <property type="entry name" value="FnI-like domain"/>
    <property type="match status" value="2"/>
</dbReference>
<dbReference type="PANTHER" id="PTHR46698">
    <property type="entry name" value="CROSSVEINLESS 2"/>
    <property type="match status" value="1"/>
</dbReference>
<feature type="compositionally biased region" description="Basic and acidic residues" evidence="4">
    <location>
        <begin position="45"/>
        <end position="56"/>
    </location>
</feature>
<keyword evidence="3" id="KW-0732">Signal</keyword>
<evidence type="ECO:0000256" key="2">
    <source>
        <dbReference type="ARBA" id="ARBA00022525"/>
    </source>
</evidence>
<dbReference type="InterPro" id="IPR052424">
    <property type="entry name" value="Kielin_Chordin-BMP_Reg"/>
</dbReference>
<feature type="region of interest" description="Disordered" evidence="4">
    <location>
        <begin position="172"/>
        <end position="194"/>
    </location>
</feature>
<evidence type="ECO:0000256" key="1">
    <source>
        <dbReference type="ARBA" id="ARBA00004613"/>
    </source>
</evidence>
<feature type="compositionally biased region" description="Basic and acidic residues" evidence="4">
    <location>
        <begin position="19"/>
        <end position="32"/>
    </location>
</feature>
<evidence type="ECO:0000256" key="3">
    <source>
        <dbReference type="ARBA" id="ARBA00022729"/>
    </source>
</evidence>
<dbReference type="EMBL" id="OE839418">
    <property type="protein sequence ID" value="CAD7587147.1"/>
    <property type="molecule type" value="Genomic_DNA"/>
</dbReference>
<proteinExistence type="predicted"/>
<evidence type="ECO:0000313" key="5">
    <source>
        <dbReference type="EMBL" id="CAD7587147.1"/>
    </source>
</evidence>
<comment type="subcellular location">
    <subcellularLocation>
        <location evidence="1">Secreted</location>
    </subcellularLocation>
</comment>
<feature type="region of interest" description="Disordered" evidence="4">
    <location>
        <begin position="1"/>
        <end position="142"/>
    </location>
</feature>